<evidence type="ECO:0000256" key="2">
    <source>
        <dbReference type="ARBA" id="ARBA00022723"/>
    </source>
</evidence>
<dbReference type="InterPro" id="IPR009051">
    <property type="entry name" value="Helical_ferredxn"/>
</dbReference>
<dbReference type="PRINTS" id="PR00419">
    <property type="entry name" value="ADXRDTASE"/>
</dbReference>
<dbReference type="PANTHER" id="PTHR42783:SF3">
    <property type="entry name" value="GLUTAMATE SYNTHASE [NADPH] SMALL CHAIN-RELATED"/>
    <property type="match status" value="1"/>
</dbReference>
<dbReference type="Gene3D" id="1.10.1060.10">
    <property type="entry name" value="Alpha-helical ferredoxin"/>
    <property type="match status" value="1"/>
</dbReference>
<evidence type="ECO:0000313" key="8">
    <source>
        <dbReference type="EMBL" id="CUS45278.1"/>
    </source>
</evidence>
<evidence type="ECO:0000256" key="1">
    <source>
        <dbReference type="ARBA" id="ARBA00022485"/>
    </source>
</evidence>
<dbReference type="InterPro" id="IPR006006">
    <property type="entry name" value="GltD-like"/>
</dbReference>
<dbReference type="NCBIfam" id="TIGR01318">
    <property type="entry name" value="gltD_gamma_fam"/>
    <property type="match status" value="1"/>
</dbReference>
<name>A0A160TLE9_9ZZZZ</name>
<organism evidence="8">
    <name type="scientific">hydrothermal vent metagenome</name>
    <dbReference type="NCBI Taxonomy" id="652676"/>
    <lineage>
        <taxon>unclassified sequences</taxon>
        <taxon>metagenomes</taxon>
        <taxon>ecological metagenomes</taxon>
    </lineage>
</organism>
<dbReference type="GO" id="GO:0004355">
    <property type="term" value="F:glutamate synthase (NADPH) activity"/>
    <property type="evidence" value="ECO:0007669"/>
    <property type="project" value="UniProtKB-EC"/>
</dbReference>
<dbReference type="InterPro" id="IPR036188">
    <property type="entry name" value="FAD/NAD-bd_sf"/>
</dbReference>
<dbReference type="SUPFAM" id="SSF51971">
    <property type="entry name" value="Nucleotide-binding domain"/>
    <property type="match status" value="1"/>
</dbReference>
<dbReference type="EC" id="1.4.1.13" evidence="8"/>
<protein>
    <submittedName>
        <fullName evidence="8">Glutamate synthase [NADPH] small chain</fullName>
        <ecNumber evidence="8">1.4.1.13</ecNumber>
    </submittedName>
</protein>
<proteinExistence type="predicted"/>
<evidence type="ECO:0000259" key="7">
    <source>
        <dbReference type="Pfam" id="PF14691"/>
    </source>
</evidence>
<feature type="domain" description="Dihydroprymidine dehydrogenase" evidence="7">
    <location>
        <begin position="30"/>
        <end position="141"/>
    </location>
</feature>
<feature type="domain" description="FAD/NAD(P)-binding" evidence="6">
    <location>
        <begin position="156"/>
        <end position="463"/>
    </location>
</feature>
<dbReference type="EMBL" id="CZQE01000234">
    <property type="protein sequence ID" value="CUS45278.1"/>
    <property type="molecule type" value="Genomic_DNA"/>
</dbReference>
<dbReference type="Gene3D" id="3.40.50.720">
    <property type="entry name" value="NAD(P)-binding Rossmann-like Domain"/>
    <property type="match status" value="1"/>
</dbReference>
<reference evidence="8" key="1">
    <citation type="submission" date="2015-10" db="EMBL/GenBank/DDBJ databases">
        <authorList>
            <person name="Gilbert D.G."/>
        </authorList>
    </citation>
    <scope>NUCLEOTIDE SEQUENCE</scope>
</reference>
<dbReference type="AlphaFoldDB" id="A0A160TLE9"/>
<evidence type="ECO:0000256" key="5">
    <source>
        <dbReference type="ARBA" id="ARBA00023014"/>
    </source>
</evidence>
<gene>
    <name evidence="8" type="ORF">MGWOODY_Smn2456</name>
</gene>
<dbReference type="GO" id="GO:0046872">
    <property type="term" value="F:metal ion binding"/>
    <property type="evidence" value="ECO:0007669"/>
    <property type="project" value="UniProtKB-KW"/>
</dbReference>
<evidence type="ECO:0000256" key="3">
    <source>
        <dbReference type="ARBA" id="ARBA00023002"/>
    </source>
</evidence>
<dbReference type="Pfam" id="PF07992">
    <property type="entry name" value="Pyr_redox_2"/>
    <property type="match status" value="1"/>
</dbReference>
<evidence type="ECO:0000256" key="4">
    <source>
        <dbReference type="ARBA" id="ARBA00023004"/>
    </source>
</evidence>
<sequence>MRRATMADGNTLKFVDRAQAYPGKRAAKPRAEDFREIADRYAPIAAEEQAGRCSQCGVPYCSVHCPLHNHIPDWLRLTADGRLREAYELSNATSTMPEICGRICPQDRLCEGNCVIEFSGHGAVTIGSVEKFITDTAWEEGWVEPLVPGAPRGQSVGVIGAGPAGLSAAEYCRTMGYDVHVYDRHDRAGGLLTYGIPGFKLEKHIVTRRIDRLKAGGIVFHESFEVGREATLDDLRRRHDAILVATGVYKPRAIKAPGVGSAGVVEALDYLTASNRKGFGDAVPDFDNGKLDAAGKNVVVIGGGDTAMDCVRTAIRQGATSVKCLYRRDRANMPGSQREVANAEEEGVEFVWLSAPQAFDAGETVTGVHATKMRLGAPDASGRRAPEAEPDGGFQLPADLVIKALGFDAEELPVLFGAPELGVTRWGTLLVDNKTLMTSLDGVFAAGDIVRGASLVVWAIRDGRDVAATMHGWLKAKARAGKKAA</sequence>
<keyword evidence="4" id="KW-0408">Iron</keyword>
<dbReference type="Pfam" id="PF14691">
    <property type="entry name" value="Fer4_20"/>
    <property type="match status" value="1"/>
</dbReference>
<dbReference type="InterPro" id="IPR023753">
    <property type="entry name" value="FAD/NAD-binding_dom"/>
</dbReference>
<accession>A0A160TLE9</accession>
<dbReference type="InterPro" id="IPR028261">
    <property type="entry name" value="DPD_II"/>
</dbReference>
<evidence type="ECO:0000259" key="6">
    <source>
        <dbReference type="Pfam" id="PF07992"/>
    </source>
</evidence>
<keyword evidence="1" id="KW-0004">4Fe-4S</keyword>
<dbReference type="Gene3D" id="3.50.50.60">
    <property type="entry name" value="FAD/NAD(P)-binding domain"/>
    <property type="match status" value="1"/>
</dbReference>
<keyword evidence="3 8" id="KW-0560">Oxidoreductase</keyword>
<keyword evidence="5" id="KW-0411">Iron-sulfur</keyword>
<dbReference type="SUPFAM" id="SSF46548">
    <property type="entry name" value="alpha-helical ferredoxin"/>
    <property type="match status" value="1"/>
</dbReference>
<dbReference type="PANTHER" id="PTHR42783">
    <property type="entry name" value="GLUTAMATE SYNTHASE [NADPH] SMALL CHAIN"/>
    <property type="match status" value="1"/>
</dbReference>
<keyword evidence="2" id="KW-0479">Metal-binding</keyword>
<dbReference type="GO" id="GO:0051539">
    <property type="term" value="F:4 iron, 4 sulfur cluster binding"/>
    <property type="evidence" value="ECO:0007669"/>
    <property type="project" value="UniProtKB-KW"/>
</dbReference>